<evidence type="ECO:0000256" key="1">
    <source>
        <dbReference type="SAM" id="SignalP"/>
    </source>
</evidence>
<accession>A0AAW2I0P5</accession>
<protein>
    <submittedName>
        <fullName evidence="2">Uncharacterized protein</fullName>
    </submittedName>
</protein>
<proteinExistence type="predicted"/>
<feature type="signal peptide" evidence="1">
    <location>
        <begin position="1"/>
        <end position="22"/>
    </location>
</feature>
<keyword evidence="1" id="KW-0732">Signal</keyword>
<name>A0AAW2I0P5_9NEOP</name>
<feature type="chain" id="PRO_5043968644" evidence="1">
    <location>
        <begin position="23"/>
        <end position="165"/>
    </location>
</feature>
<dbReference type="AlphaFoldDB" id="A0AAW2I0P5"/>
<evidence type="ECO:0000313" key="2">
    <source>
        <dbReference type="EMBL" id="KAL0275528.1"/>
    </source>
</evidence>
<gene>
    <name evidence="2" type="ORF">PYX00_003351</name>
</gene>
<dbReference type="EMBL" id="JARGDH010000002">
    <property type="protein sequence ID" value="KAL0275528.1"/>
    <property type="molecule type" value="Genomic_DNA"/>
</dbReference>
<organism evidence="2">
    <name type="scientific">Menopon gallinae</name>
    <name type="common">poultry shaft louse</name>
    <dbReference type="NCBI Taxonomy" id="328185"/>
    <lineage>
        <taxon>Eukaryota</taxon>
        <taxon>Metazoa</taxon>
        <taxon>Ecdysozoa</taxon>
        <taxon>Arthropoda</taxon>
        <taxon>Hexapoda</taxon>
        <taxon>Insecta</taxon>
        <taxon>Pterygota</taxon>
        <taxon>Neoptera</taxon>
        <taxon>Paraneoptera</taxon>
        <taxon>Psocodea</taxon>
        <taxon>Troctomorpha</taxon>
        <taxon>Phthiraptera</taxon>
        <taxon>Amblycera</taxon>
        <taxon>Menoponidae</taxon>
        <taxon>Menopon</taxon>
    </lineage>
</organism>
<sequence>MRLLSVLLFATVVADLASVVAPQNDAGGFELPVQLIGFPVIILAVRLSNFIKKLAYAVNPGTYQSKSKRSAFPDDADVAEVERRLIAELGENVCVYEKVCRDYAERSIAAETENDVLDWENVFRKYKEVPGDNKKFYLLSVFLGDIVASPELCHQLAKRGRNCGI</sequence>
<comment type="caution">
    <text evidence="2">The sequence shown here is derived from an EMBL/GenBank/DDBJ whole genome shotgun (WGS) entry which is preliminary data.</text>
</comment>
<reference evidence="2" key="1">
    <citation type="journal article" date="2024" name="Gigascience">
        <title>Chromosome-level genome of the poultry shaft louse Menopon gallinae provides insight into the host-switching and adaptive evolution of parasitic lice.</title>
        <authorList>
            <person name="Xu Y."/>
            <person name="Ma L."/>
            <person name="Liu S."/>
            <person name="Liang Y."/>
            <person name="Liu Q."/>
            <person name="He Z."/>
            <person name="Tian L."/>
            <person name="Duan Y."/>
            <person name="Cai W."/>
            <person name="Li H."/>
            <person name="Song F."/>
        </authorList>
    </citation>
    <scope>NUCLEOTIDE SEQUENCE</scope>
    <source>
        <strain evidence="2">Cailab_2023a</strain>
    </source>
</reference>